<dbReference type="InterPro" id="IPR008497">
    <property type="entry name" value="DUF779"/>
</dbReference>
<dbReference type="PIRSF" id="PIRSF009151">
    <property type="entry name" value="DUF779"/>
    <property type="match status" value="1"/>
</dbReference>
<dbReference type="Pfam" id="PF05610">
    <property type="entry name" value="DUF779"/>
    <property type="match status" value="1"/>
</dbReference>
<organism evidence="1 2">
    <name type="scientific">Nocardia tenerifensis</name>
    <dbReference type="NCBI Taxonomy" id="228006"/>
    <lineage>
        <taxon>Bacteria</taxon>
        <taxon>Bacillati</taxon>
        <taxon>Actinomycetota</taxon>
        <taxon>Actinomycetes</taxon>
        <taxon>Mycobacteriales</taxon>
        <taxon>Nocardiaceae</taxon>
        <taxon>Nocardia</taxon>
    </lineage>
</organism>
<gene>
    <name evidence="1" type="ORF">DFR70_101342</name>
</gene>
<evidence type="ECO:0008006" key="3">
    <source>
        <dbReference type="Google" id="ProtNLM"/>
    </source>
</evidence>
<dbReference type="Proteomes" id="UP000247569">
    <property type="component" value="Unassembled WGS sequence"/>
</dbReference>
<accession>A0A318K8R8</accession>
<dbReference type="AlphaFoldDB" id="A0A318K8R8"/>
<name>A0A318K8R8_9NOCA</name>
<evidence type="ECO:0000313" key="1">
    <source>
        <dbReference type="EMBL" id="PXX70921.1"/>
    </source>
</evidence>
<comment type="caution">
    <text evidence="1">The sequence shown here is derived from an EMBL/GenBank/DDBJ whole genome shotgun (WGS) entry which is preliminary data.</text>
</comment>
<sequence length="132" mass="15026">MQQYRTHRIAVTERARNLLRQLIEVHGAVLFHQSGGSPDDSSPICLPVREFRIGGADVLLGYLPWHTEFWLSAEQYQMWKHTHVTVDVVDGRGSSVSLEAPRDVRFLLRSRLLTDEELATLPPPRTGADRLI</sequence>
<protein>
    <recommendedName>
        <fullName evidence="3">DUF779 domain-containing protein</fullName>
    </recommendedName>
</protein>
<dbReference type="RefSeq" id="WP_040735144.1">
    <property type="nucleotide sequence ID" value="NZ_QJKF01000001.1"/>
</dbReference>
<proteinExistence type="predicted"/>
<reference evidence="1 2" key="1">
    <citation type="submission" date="2018-05" db="EMBL/GenBank/DDBJ databases">
        <title>Genomic Encyclopedia of Type Strains, Phase IV (KMG-IV): sequencing the most valuable type-strain genomes for metagenomic binning, comparative biology and taxonomic classification.</title>
        <authorList>
            <person name="Goeker M."/>
        </authorList>
    </citation>
    <scope>NUCLEOTIDE SEQUENCE [LARGE SCALE GENOMIC DNA]</scope>
    <source>
        <strain evidence="1 2">DSM 44704</strain>
    </source>
</reference>
<keyword evidence="2" id="KW-1185">Reference proteome</keyword>
<dbReference type="EMBL" id="QJKF01000001">
    <property type="protein sequence ID" value="PXX70921.1"/>
    <property type="molecule type" value="Genomic_DNA"/>
</dbReference>
<dbReference type="OrthoDB" id="3725739at2"/>
<evidence type="ECO:0000313" key="2">
    <source>
        <dbReference type="Proteomes" id="UP000247569"/>
    </source>
</evidence>